<comment type="caution">
    <text evidence="2">The sequence shown here is derived from an EMBL/GenBank/DDBJ whole genome shotgun (WGS) entry which is preliminary data.</text>
</comment>
<evidence type="ECO:0000313" key="3">
    <source>
        <dbReference type="Proteomes" id="UP000620104"/>
    </source>
</evidence>
<feature type="compositionally biased region" description="Polar residues" evidence="1">
    <location>
        <begin position="307"/>
        <end position="348"/>
    </location>
</feature>
<reference evidence="2" key="1">
    <citation type="submission" date="2020-07" db="EMBL/GenBank/DDBJ databases">
        <title>Draft Genome Sequence of a Deep-Sea Yeast, Naganishia (Cryptococcus) liquefaciens strain N6.</title>
        <authorList>
            <person name="Han Y.W."/>
            <person name="Kajitani R."/>
            <person name="Morimoto H."/>
            <person name="Parhat M."/>
            <person name="Tsubouchi H."/>
            <person name="Bakenova O."/>
            <person name="Ogata M."/>
            <person name="Argunhan B."/>
            <person name="Aoki R."/>
            <person name="Kajiwara S."/>
            <person name="Itoh T."/>
            <person name="Iwasaki H."/>
        </authorList>
    </citation>
    <scope>NUCLEOTIDE SEQUENCE</scope>
    <source>
        <strain evidence="2">N6</strain>
    </source>
</reference>
<feature type="compositionally biased region" description="Low complexity" evidence="1">
    <location>
        <begin position="614"/>
        <end position="628"/>
    </location>
</feature>
<protein>
    <submittedName>
        <fullName evidence="2">Uncharacterized protein</fullName>
    </submittedName>
</protein>
<evidence type="ECO:0000313" key="2">
    <source>
        <dbReference type="EMBL" id="GHJ86762.1"/>
    </source>
</evidence>
<sequence>MSVVSEAATSSSVYTTKEPMQRVPPAIPPRARGRPPPPLPSPTLSAPEQLKEAEPIDKEGRSGRSSPRPETFSAQRPSVDKLPQSAHREHHADCASSGSRLETVPVPLPTRNNSSVSSLSASSSRNLPQAKEVNTSSSTSTLETCAPELGTPESDYLASRLDVTDDLETFGRKMSYALQVDAPLISQRPRSPPAIDPPVVSSPVVEAGSRRGSGNESGHATDSIPHWTPPGRISRPSAVSPSSPRQQSPESSKSSRLQSTGSYLTRRQQQANDLRSEVDEENRKRRERRTVIVKDGYKIVDGVRAKASSSGVYTPSTFSAVPPTGRSTSGSSVYTPATLSPSSTSGLATPNGYEGFSAGPSVTSPGAAPLTGRSRGSFPSPGLLSPLLTSMSFSSTQSSEPAGPGSKSREFFPPSLSRKKSSGLASGESGHNRLVGSAITGMRSISLGIEHWRKQSVTSQTATTEYDDLLRKEEMERPPPPPARNSITVERFERHASLSAMEVLDPRSPRRQSEPSQQNSRSGFTMSAENEPVNTATHSTMGAKNVKGLRLPLSDMPAFTTVPSLVDVMPSSSSPRKGDIPPDIASMEPTVPEPGLLSPAIINTTTIEPAPVGASPTLSLPSATTPPSNMGEATRGTRRKPVPLAFATKVRSDSTAATSVSPAA</sequence>
<feature type="compositionally biased region" description="Polar residues" evidence="1">
    <location>
        <begin position="132"/>
        <end position="143"/>
    </location>
</feature>
<feature type="region of interest" description="Disordered" evidence="1">
    <location>
        <begin position="1"/>
        <end position="157"/>
    </location>
</feature>
<feature type="compositionally biased region" description="Basic and acidic residues" evidence="1">
    <location>
        <begin position="274"/>
        <end position="304"/>
    </location>
</feature>
<gene>
    <name evidence="2" type="ORF">NliqN6_3164</name>
</gene>
<feature type="region of interest" description="Disordered" evidence="1">
    <location>
        <begin position="565"/>
        <end position="664"/>
    </location>
</feature>
<feature type="compositionally biased region" description="Polar residues" evidence="1">
    <location>
        <begin position="260"/>
        <end position="273"/>
    </location>
</feature>
<feature type="region of interest" description="Disordered" evidence="1">
    <location>
        <begin position="183"/>
        <end position="432"/>
    </location>
</feature>
<feature type="compositionally biased region" description="Low complexity" evidence="1">
    <location>
        <begin position="114"/>
        <end position="124"/>
    </location>
</feature>
<name>A0A8H3TT81_9TREE</name>
<feature type="compositionally biased region" description="Polar residues" evidence="1">
    <location>
        <begin position="514"/>
        <end position="542"/>
    </location>
</feature>
<proteinExistence type="predicted"/>
<keyword evidence="3" id="KW-1185">Reference proteome</keyword>
<feature type="compositionally biased region" description="Basic and acidic residues" evidence="1">
    <location>
        <begin position="504"/>
        <end position="513"/>
    </location>
</feature>
<evidence type="ECO:0000256" key="1">
    <source>
        <dbReference type="SAM" id="MobiDB-lite"/>
    </source>
</evidence>
<dbReference type="EMBL" id="BLZA01000019">
    <property type="protein sequence ID" value="GHJ86762.1"/>
    <property type="molecule type" value="Genomic_DNA"/>
</dbReference>
<feature type="region of interest" description="Disordered" evidence="1">
    <location>
        <begin position="497"/>
        <end position="543"/>
    </location>
</feature>
<feature type="compositionally biased region" description="Low complexity" evidence="1">
    <location>
        <begin position="1"/>
        <end position="16"/>
    </location>
</feature>
<dbReference type="AlphaFoldDB" id="A0A8H3TT81"/>
<dbReference type="OrthoDB" id="2564844at2759"/>
<organism evidence="2 3">
    <name type="scientific">Naganishia liquefaciens</name>
    <dbReference type="NCBI Taxonomy" id="104408"/>
    <lineage>
        <taxon>Eukaryota</taxon>
        <taxon>Fungi</taxon>
        <taxon>Dikarya</taxon>
        <taxon>Basidiomycota</taxon>
        <taxon>Agaricomycotina</taxon>
        <taxon>Tremellomycetes</taxon>
        <taxon>Filobasidiales</taxon>
        <taxon>Filobasidiaceae</taxon>
        <taxon>Naganishia</taxon>
    </lineage>
</organism>
<feature type="compositionally biased region" description="Polar residues" evidence="1">
    <location>
        <begin position="653"/>
        <end position="664"/>
    </location>
</feature>
<feature type="compositionally biased region" description="Low complexity" evidence="1">
    <location>
        <begin position="374"/>
        <end position="399"/>
    </location>
</feature>
<accession>A0A8H3TT81</accession>
<feature type="compositionally biased region" description="Low complexity" evidence="1">
    <location>
        <begin position="232"/>
        <end position="259"/>
    </location>
</feature>
<dbReference type="Proteomes" id="UP000620104">
    <property type="component" value="Unassembled WGS sequence"/>
</dbReference>
<feature type="compositionally biased region" description="Basic and acidic residues" evidence="1">
    <location>
        <begin position="49"/>
        <end position="62"/>
    </location>
</feature>